<dbReference type="Gene3D" id="2.60.40.790">
    <property type="match status" value="1"/>
</dbReference>
<evidence type="ECO:0000256" key="3">
    <source>
        <dbReference type="SAM" id="MobiDB-lite"/>
    </source>
</evidence>
<evidence type="ECO:0000259" key="4">
    <source>
        <dbReference type="PROSITE" id="PS01031"/>
    </source>
</evidence>
<evidence type="ECO:0000256" key="2">
    <source>
        <dbReference type="RuleBase" id="RU003616"/>
    </source>
</evidence>
<name>A0ABD5PIQ3_9EURY</name>
<dbReference type="PROSITE" id="PS01031">
    <property type="entry name" value="SHSP"/>
    <property type="match status" value="1"/>
</dbReference>
<protein>
    <submittedName>
        <fullName evidence="5">Hsp20/alpha crystallin family protein</fullName>
    </submittedName>
</protein>
<dbReference type="Proteomes" id="UP001595921">
    <property type="component" value="Unassembled WGS sequence"/>
</dbReference>
<feature type="compositionally biased region" description="Basic and acidic residues" evidence="3">
    <location>
        <begin position="1"/>
        <end position="14"/>
    </location>
</feature>
<sequence>MSRQFDDASQEWRSDGPFSGLSMGAFEPIAVDLVEHDDEFVATVDLPGFERDEVDIRVTDHTLRIEAEHEESVDEEEERYIRHERRHKAMHRSIRLPDEVDKDNVKARMNNGVLTITLPRLETEEARRIDVE</sequence>
<keyword evidence="6" id="KW-1185">Reference proteome</keyword>
<dbReference type="InterPro" id="IPR008978">
    <property type="entry name" value="HSP20-like_chaperone"/>
</dbReference>
<dbReference type="InterPro" id="IPR002068">
    <property type="entry name" value="A-crystallin/Hsp20_dom"/>
</dbReference>
<reference evidence="5 6" key="1">
    <citation type="journal article" date="2019" name="Int. J. Syst. Evol. Microbiol.">
        <title>The Global Catalogue of Microorganisms (GCM) 10K type strain sequencing project: providing services to taxonomists for standard genome sequencing and annotation.</title>
        <authorList>
            <consortium name="The Broad Institute Genomics Platform"/>
            <consortium name="The Broad Institute Genome Sequencing Center for Infectious Disease"/>
            <person name="Wu L."/>
            <person name="Ma J."/>
        </authorList>
    </citation>
    <scope>NUCLEOTIDE SEQUENCE [LARGE SCALE GENOMIC DNA]</scope>
    <source>
        <strain evidence="5 6">CGMCC 1.12553</strain>
    </source>
</reference>
<dbReference type="InterPro" id="IPR031107">
    <property type="entry name" value="Small_HSP"/>
</dbReference>
<gene>
    <name evidence="5" type="ORF">ACFO0N_22055</name>
</gene>
<dbReference type="SUPFAM" id="SSF49764">
    <property type="entry name" value="HSP20-like chaperones"/>
    <property type="match status" value="1"/>
</dbReference>
<comment type="caution">
    <text evidence="5">The sequence shown here is derived from an EMBL/GenBank/DDBJ whole genome shotgun (WGS) entry which is preliminary data.</text>
</comment>
<dbReference type="AlphaFoldDB" id="A0ABD5PIQ3"/>
<feature type="region of interest" description="Disordered" evidence="3">
    <location>
        <begin position="1"/>
        <end position="21"/>
    </location>
</feature>
<dbReference type="CDD" id="cd06464">
    <property type="entry name" value="ACD_sHsps-like"/>
    <property type="match status" value="1"/>
</dbReference>
<proteinExistence type="inferred from homology"/>
<dbReference type="Pfam" id="PF00011">
    <property type="entry name" value="HSP20"/>
    <property type="match status" value="1"/>
</dbReference>
<dbReference type="EMBL" id="JBHSDS010000017">
    <property type="protein sequence ID" value="MFC4360633.1"/>
    <property type="molecule type" value="Genomic_DNA"/>
</dbReference>
<accession>A0ABD5PIQ3</accession>
<evidence type="ECO:0000256" key="1">
    <source>
        <dbReference type="PROSITE-ProRule" id="PRU00285"/>
    </source>
</evidence>
<dbReference type="PANTHER" id="PTHR11527">
    <property type="entry name" value="HEAT-SHOCK PROTEIN 20 FAMILY MEMBER"/>
    <property type="match status" value="1"/>
</dbReference>
<dbReference type="RefSeq" id="WP_267621014.1">
    <property type="nucleotide sequence ID" value="NZ_JAODIW010000005.1"/>
</dbReference>
<evidence type="ECO:0000313" key="6">
    <source>
        <dbReference type="Proteomes" id="UP001595921"/>
    </source>
</evidence>
<organism evidence="5 6">
    <name type="scientific">Halobium salinum</name>
    <dbReference type="NCBI Taxonomy" id="1364940"/>
    <lineage>
        <taxon>Archaea</taxon>
        <taxon>Methanobacteriati</taxon>
        <taxon>Methanobacteriota</taxon>
        <taxon>Stenosarchaea group</taxon>
        <taxon>Halobacteria</taxon>
        <taxon>Halobacteriales</taxon>
        <taxon>Haloferacaceae</taxon>
        <taxon>Halobium</taxon>
    </lineage>
</organism>
<evidence type="ECO:0000313" key="5">
    <source>
        <dbReference type="EMBL" id="MFC4360633.1"/>
    </source>
</evidence>
<feature type="domain" description="SHSP" evidence="4">
    <location>
        <begin position="20"/>
        <end position="132"/>
    </location>
</feature>
<comment type="similarity">
    <text evidence="1 2">Belongs to the small heat shock protein (HSP20) family.</text>
</comment>